<keyword evidence="1" id="KW-0812">Transmembrane</keyword>
<proteinExistence type="predicted"/>
<organism evidence="2">
    <name type="scientific">marine sediment metagenome</name>
    <dbReference type="NCBI Taxonomy" id="412755"/>
    <lineage>
        <taxon>unclassified sequences</taxon>
        <taxon>metagenomes</taxon>
        <taxon>ecological metagenomes</taxon>
    </lineage>
</organism>
<feature type="transmembrane region" description="Helical" evidence="1">
    <location>
        <begin position="48"/>
        <end position="69"/>
    </location>
</feature>
<evidence type="ECO:0000256" key="1">
    <source>
        <dbReference type="SAM" id="Phobius"/>
    </source>
</evidence>
<sequence length="95" mass="10463">GISIWIARYEYDQLRFASMVQTRLSTQSLSSRSLKSQERARSIPMDEITLGPILMSIGCGAAGLSIGMLCYYAKAPIWVGALLFSGIFLMVLFHG</sequence>
<protein>
    <submittedName>
        <fullName evidence="2">Uncharacterized protein</fullName>
    </submittedName>
</protein>
<feature type="transmembrane region" description="Helical" evidence="1">
    <location>
        <begin position="75"/>
        <end position="93"/>
    </location>
</feature>
<keyword evidence="1" id="KW-0472">Membrane</keyword>
<feature type="non-terminal residue" evidence="2">
    <location>
        <position position="1"/>
    </location>
</feature>
<keyword evidence="1" id="KW-1133">Transmembrane helix</keyword>
<comment type="caution">
    <text evidence="2">The sequence shown here is derived from an EMBL/GenBank/DDBJ whole genome shotgun (WGS) entry which is preliminary data.</text>
</comment>
<reference evidence="2" key="1">
    <citation type="journal article" date="2015" name="Nature">
        <title>Complex archaea that bridge the gap between prokaryotes and eukaryotes.</title>
        <authorList>
            <person name="Spang A."/>
            <person name="Saw J.H."/>
            <person name="Jorgensen S.L."/>
            <person name="Zaremba-Niedzwiedzka K."/>
            <person name="Martijn J."/>
            <person name="Lind A.E."/>
            <person name="van Eijk R."/>
            <person name="Schleper C."/>
            <person name="Guy L."/>
            <person name="Ettema T.J."/>
        </authorList>
    </citation>
    <scope>NUCLEOTIDE SEQUENCE</scope>
</reference>
<evidence type="ECO:0000313" key="2">
    <source>
        <dbReference type="EMBL" id="KKM88543.1"/>
    </source>
</evidence>
<dbReference type="EMBL" id="LAZR01006945">
    <property type="protein sequence ID" value="KKM88543.1"/>
    <property type="molecule type" value="Genomic_DNA"/>
</dbReference>
<name>A0A0F9L4A1_9ZZZZ</name>
<accession>A0A0F9L4A1</accession>
<dbReference type="AlphaFoldDB" id="A0A0F9L4A1"/>
<gene>
    <name evidence="2" type="ORF">LCGC14_1257620</name>
</gene>